<protein>
    <submittedName>
        <fullName evidence="2">Uncharacterized protein</fullName>
    </submittedName>
</protein>
<dbReference type="Proteomes" id="UP000318093">
    <property type="component" value="Unassembled WGS sequence"/>
</dbReference>
<dbReference type="EMBL" id="VBAN01000117">
    <property type="protein sequence ID" value="TMI83280.1"/>
    <property type="molecule type" value="Genomic_DNA"/>
</dbReference>
<reference evidence="2 3" key="1">
    <citation type="journal article" date="2019" name="Nat. Microbiol.">
        <title>Mediterranean grassland soil C-N compound turnover is dependent on rainfall and depth, and is mediated by genomically divergent microorganisms.</title>
        <authorList>
            <person name="Diamond S."/>
            <person name="Andeer P.F."/>
            <person name="Li Z."/>
            <person name="Crits-Christoph A."/>
            <person name="Burstein D."/>
            <person name="Anantharaman K."/>
            <person name="Lane K.R."/>
            <person name="Thomas B.C."/>
            <person name="Pan C."/>
            <person name="Northen T.R."/>
            <person name="Banfield J.F."/>
        </authorList>
    </citation>
    <scope>NUCLEOTIDE SEQUENCE [LARGE SCALE GENOMIC DNA]</scope>
    <source>
        <strain evidence="2">NP_6</strain>
    </source>
</reference>
<comment type="caution">
    <text evidence="2">The sequence shown here is derived from an EMBL/GenBank/DDBJ whole genome shotgun (WGS) entry which is preliminary data.</text>
</comment>
<evidence type="ECO:0000313" key="2">
    <source>
        <dbReference type="EMBL" id="TMI83280.1"/>
    </source>
</evidence>
<evidence type="ECO:0000313" key="3">
    <source>
        <dbReference type="Proteomes" id="UP000318093"/>
    </source>
</evidence>
<proteinExistence type="predicted"/>
<organism evidence="2 3">
    <name type="scientific">Candidatus Segetimicrobium genomatis</name>
    <dbReference type="NCBI Taxonomy" id="2569760"/>
    <lineage>
        <taxon>Bacteria</taxon>
        <taxon>Bacillati</taxon>
        <taxon>Candidatus Sysuimicrobiota</taxon>
        <taxon>Candidatus Sysuimicrobiia</taxon>
        <taxon>Candidatus Sysuimicrobiales</taxon>
        <taxon>Candidatus Segetimicrobiaceae</taxon>
        <taxon>Candidatus Segetimicrobium</taxon>
    </lineage>
</organism>
<evidence type="ECO:0000256" key="1">
    <source>
        <dbReference type="SAM" id="MobiDB-lite"/>
    </source>
</evidence>
<dbReference type="AlphaFoldDB" id="A0A537JIH3"/>
<name>A0A537JIH3_9BACT</name>
<sequence>MSYFRCPCGFIAQIEPQHHGEIVSVYHLHTQTHVESPGRVGRMEPLPDAVPEKELVAAGPHAGKRSIEAKSRA</sequence>
<accession>A0A537JIH3</accession>
<gene>
    <name evidence="2" type="ORF">E6H03_03950</name>
</gene>
<feature type="region of interest" description="Disordered" evidence="1">
    <location>
        <begin position="53"/>
        <end position="73"/>
    </location>
</feature>